<name>A0ABQ1Y331_9BACL</name>
<protein>
    <submittedName>
        <fullName evidence="10">MFS transporter</fullName>
    </submittedName>
</protein>
<keyword evidence="7 8" id="KW-0472">Membrane</keyword>
<evidence type="ECO:0000256" key="3">
    <source>
        <dbReference type="ARBA" id="ARBA00022448"/>
    </source>
</evidence>
<comment type="similarity">
    <text evidence="2">Belongs to the major facilitator superfamily. EmrB family.</text>
</comment>
<dbReference type="PROSITE" id="PS50850">
    <property type="entry name" value="MFS"/>
    <property type="match status" value="1"/>
</dbReference>
<dbReference type="NCBIfam" id="TIGR00711">
    <property type="entry name" value="efflux_EmrB"/>
    <property type="match status" value="1"/>
</dbReference>
<dbReference type="InterPro" id="IPR004638">
    <property type="entry name" value="EmrB-like"/>
</dbReference>
<keyword evidence="3" id="KW-0813">Transport</keyword>
<feature type="transmembrane region" description="Helical" evidence="8">
    <location>
        <begin position="105"/>
        <end position="127"/>
    </location>
</feature>
<accession>A0ABQ1Y331</accession>
<feature type="transmembrane region" description="Helical" evidence="8">
    <location>
        <begin position="333"/>
        <end position="353"/>
    </location>
</feature>
<evidence type="ECO:0000256" key="5">
    <source>
        <dbReference type="ARBA" id="ARBA00022692"/>
    </source>
</evidence>
<keyword evidence="6 8" id="KW-1133">Transmembrane helix</keyword>
<feature type="transmembrane region" description="Helical" evidence="8">
    <location>
        <begin position="267"/>
        <end position="289"/>
    </location>
</feature>
<evidence type="ECO:0000256" key="4">
    <source>
        <dbReference type="ARBA" id="ARBA00022475"/>
    </source>
</evidence>
<evidence type="ECO:0000256" key="2">
    <source>
        <dbReference type="ARBA" id="ARBA00008537"/>
    </source>
</evidence>
<feature type="transmembrane region" description="Helical" evidence="8">
    <location>
        <begin position="301"/>
        <end position="321"/>
    </location>
</feature>
<dbReference type="InterPro" id="IPR011701">
    <property type="entry name" value="MFS"/>
</dbReference>
<dbReference type="RefSeq" id="WP_188535022.1">
    <property type="nucleotide sequence ID" value="NZ_BMFT01000001.1"/>
</dbReference>
<evidence type="ECO:0000259" key="9">
    <source>
        <dbReference type="PROSITE" id="PS50850"/>
    </source>
</evidence>
<proteinExistence type="inferred from homology"/>
<dbReference type="SUPFAM" id="SSF103473">
    <property type="entry name" value="MFS general substrate transporter"/>
    <property type="match status" value="1"/>
</dbReference>
<evidence type="ECO:0000256" key="1">
    <source>
        <dbReference type="ARBA" id="ARBA00004651"/>
    </source>
</evidence>
<keyword evidence="4" id="KW-1003">Cell membrane</keyword>
<dbReference type="InterPro" id="IPR005829">
    <property type="entry name" value="Sugar_transporter_CS"/>
</dbReference>
<sequence>MEGKQISKNHFWPIMTAIFFGTFVSVLSTTTINIAVPMLMDHFHTSLNTMQWMITGFMLATGVTAPLTGYLGGRFSYKRLYLCALIGFTIFSLLCAVAWGPTSLIIFRMLQGACSGLIMACTMTIIFQVMPIERRAFAVSLWSLSAMVAPAIGPTFSGWLLQYASWHWLFLINIPVGLIAIILTQTLIPYYRINVPKSFDVPGVITVVLGSLSLLTAFSQGSSWGWGSWRTLSLIVVGIILLILFVWRELTTEVPLLNLRVFSNRRFTIMVSIYSIVTVAMYTGTYLAPLFLQTVQGETPLTTGLILLPSSIVLALLSPIVGKLYPKFGPVKLISFGILFIFIGLFLMSWLGVNVSNNFIMWAMILRNFGLGFANVPSSTASMEEIPVEWSGHATSINNWVRNVLSSFAIAVFTSLLSSRSLFHSKELISSSVGDTGSIRLLSFTMGVDDVFVLGSIIVLCALPLMLLLRRSKESISAVEGAV</sequence>
<dbReference type="InterPro" id="IPR020846">
    <property type="entry name" value="MFS_dom"/>
</dbReference>
<reference evidence="11" key="1">
    <citation type="journal article" date="2019" name="Int. J. Syst. Evol. Microbiol.">
        <title>The Global Catalogue of Microorganisms (GCM) 10K type strain sequencing project: providing services to taxonomists for standard genome sequencing and annotation.</title>
        <authorList>
            <consortium name="The Broad Institute Genomics Platform"/>
            <consortium name="The Broad Institute Genome Sequencing Center for Infectious Disease"/>
            <person name="Wu L."/>
            <person name="Ma J."/>
        </authorList>
    </citation>
    <scope>NUCLEOTIDE SEQUENCE [LARGE SCALE GENOMIC DNA]</scope>
    <source>
        <strain evidence="11">CGMCC 1.12769</strain>
    </source>
</reference>
<feature type="transmembrane region" description="Helical" evidence="8">
    <location>
        <begin position="52"/>
        <end position="73"/>
    </location>
</feature>
<evidence type="ECO:0000256" key="7">
    <source>
        <dbReference type="ARBA" id="ARBA00023136"/>
    </source>
</evidence>
<feature type="transmembrane region" description="Helical" evidence="8">
    <location>
        <begin position="451"/>
        <end position="469"/>
    </location>
</feature>
<gene>
    <name evidence="10" type="ORF">GCM10008013_02410</name>
</gene>
<feature type="transmembrane region" description="Helical" evidence="8">
    <location>
        <begin position="12"/>
        <end position="40"/>
    </location>
</feature>
<keyword evidence="11" id="KW-1185">Reference proteome</keyword>
<dbReference type="PANTHER" id="PTHR42718">
    <property type="entry name" value="MAJOR FACILITATOR SUPERFAMILY MULTIDRUG TRANSPORTER MFSC"/>
    <property type="match status" value="1"/>
</dbReference>
<evidence type="ECO:0000313" key="11">
    <source>
        <dbReference type="Proteomes" id="UP000659344"/>
    </source>
</evidence>
<feature type="domain" description="Major facilitator superfamily (MFS) profile" evidence="9">
    <location>
        <begin position="14"/>
        <end position="473"/>
    </location>
</feature>
<feature type="transmembrane region" description="Helical" evidence="8">
    <location>
        <begin position="166"/>
        <end position="191"/>
    </location>
</feature>
<evidence type="ECO:0000256" key="6">
    <source>
        <dbReference type="ARBA" id="ARBA00022989"/>
    </source>
</evidence>
<feature type="transmembrane region" description="Helical" evidence="8">
    <location>
        <begin position="227"/>
        <end position="247"/>
    </location>
</feature>
<evidence type="ECO:0000256" key="8">
    <source>
        <dbReference type="SAM" id="Phobius"/>
    </source>
</evidence>
<comment type="subcellular location">
    <subcellularLocation>
        <location evidence="1">Cell membrane</location>
        <topology evidence="1">Multi-pass membrane protein</topology>
    </subcellularLocation>
</comment>
<dbReference type="EMBL" id="BMFT01000001">
    <property type="protein sequence ID" value="GGH10823.1"/>
    <property type="molecule type" value="Genomic_DNA"/>
</dbReference>
<keyword evidence="5 8" id="KW-0812">Transmembrane</keyword>
<dbReference type="PROSITE" id="PS00217">
    <property type="entry name" value="SUGAR_TRANSPORT_2"/>
    <property type="match status" value="1"/>
</dbReference>
<comment type="caution">
    <text evidence="10">The sequence shown here is derived from an EMBL/GenBank/DDBJ whole genome shotgun (WGS) entry which is preliminary data.</text>
</comment>
<dbReference type="Gene3D" id="1.20.1250.20">
    <property type="entry name" value="MFS general substrate transporter like domains"/>
    <property type="match status" value="1"/>
</dbReference>
<dbReference type="Pfam" id="PF07690">
    <property type="entry name" value="MFS_1"/>
    <property type="match status" value="1"/>
</dbReference>
<feature type="transmembrane region" description="Helical" evidence="8">
    <location>
        <begin position="203"/>
        <end position="221"/>
    </location>
</feature>
<dbReference type="InterPro" id="IPR036259">
    <property type="entry name" value="MFS_trans_sf"/>
</dbReference>
<feature type="transmembrane region" description="Helical" evidence="8">
    <location>
        <begin position="80"/>
        <end position="99"/>
    </location>
</feature>
<feature type="transmembrane region" description="Helical" evidence="8">
    <location>
        <begin position="139"/>
        <end position="160"/>
    </location>
</feature>
<evidence type="ECO:0000313" key="10">
    <source>
        <dbReference type="EMBL" id="GGH10823.1"/>
    </source>
</evidence>
<dbReference type="PANTHER" id="PTHR42718:SF9">
    <property type="entry name" value="MAJOR FACILITATOR SUPERFAMILY MULTIDRUG TRANSPORTER MFSC"/>
    <property type="match status" value="1"/>
</dbReference>
<dbReference type="Gene3D" id="1.20.1720.10">
    <property type="entry name" value="Multidrug resistance protein D"/>
    <property type="match status" value="1"/>
</dbReference>
<dbReference type="CDD" id="cd17503">
    <property type="entry name" value="MFS_LmrB_MDR_like"/>
    <property type="match status" value="1"/>
</dbReference>
<dbReference type="Proteomes" id="UP000659344">
    <property type="component" value="Unassembled WGS sequence"/>
</dbReference>
<organism evidence="10 11">
    <name type="scientific">Paenibacillus segetis</name>
    <dbReference type="NCBI Taxonomy" id="1325360"/>
    <lineage>
        <taxon>Bacteria</taxon>
        <taxon>Bacillati</taxon>
        <taxon>Bacillota</taxon>
        <taxon>Bacilli</taxon>
        <taxon>Bacillales</taxon>
        <taxon>Paenibacillaceae</taxon>
        <taxon>Paenibacillus</taxon>
    </lineage>
</organism>